<evidence type="ECO:0000313" key="2">
    <source>
        <dbReference type="EMBL" id="MBM7836973.1"/>
    </source>
</evidence>
<gene>
    <name evidence="2" type="ORF">JOC54_000204</name>
</gene>
<dbReference type="Proteomes" id="UP001179280">
    <property type="component" value="Unassembled WGS sequence"/>
</dbReference>
<evidence type="ECO:0000256" key="1">
    <source>
        <dbReference type="SAM" id="Phobius"/>
    </source>
</evidence>
<reference evidence="2" key="1">
    <citation type="submission" date="2021-01" db="EMBL/GenBank/DDBJ databases">
        <title>Genomic Encyclopedia of Type Strains, Phase IV (KMG-IV): sequencing the most valuable type-strain genomes for metagenomic binning, comparative biology and taxonomic classification.</title>
        <authorList>
            <person name="Goeker M."/>
        </authorList>
    </citation>
    <scope>NUCLEOTIDE SEQUENCE</scope>
    <source>
        <strain evidence="2">DSM 21943</strain>
    </source>
</reference>
<name>A0ABS2SN74_9BACI</name>
<feature type="transmembrane region" description="Helical" evidence="1">
    <location>
        <begin position="7"/>
        <end position="26"/>
    </location>
</feature>
<feature type="transmembrane region" description="Helical" evidence="1">
    <location>
        <begin position="32"/>
        <end position="52"/>
    </location>
</feature>
<sequence>MNKADKIIRLIGQILMSLLVGYFIIIMFGDNILAAVILLLPVIILLQIKILVQLKNNEKNK</sequence>
<keyword evidence="1" id="KW-0472">Membrane</keyword>
<dbReference type="EMBL" id="JAFBCV010000001">
    <property type="protein sequence ID" value="MBM7836973.1"/>
    <property type="molecule type" value="Genomic_DNA"/>
</dbReference>
<keyword evidence="1" id="KW-0812">Transmembrane</keyword>
<comment type="caution">
    <text evidence="2">The sequence shown here is derived from an EMBL/GenBank/DDBJ whole genome shotgun (WGS) entry which is preliminary data.</text>
</comment>
<proteinExistence type="predicted"/>
<organism evidence="2 3">
    <name type="scientific">Shouchella xiaoxiensis</name>
    <dbReference type="NCBI Taxonomy" id="766895"/>
    <lineage>
        <taxon>Bacteria</taxon>
        <taxon>Bacillati</taxon>
        <taxon>Bacillota</taxon>
        <taxon>Bacilli</taxon>
        <taxon>Bacillales</taxon>
        <taxon>Bacillaceae</taxon>
        <taxon>Shouchella</taxon>
    </lineage>
</organism>
<keyword evidence="3" id="KW-1185">Reference proteome</keyword>
<protein>
    <submittedName>
        <fullName evidence="2">Uncharacterized protein</fullName>
    </submittedName>
</protein>
<dbReference type="RefSeq" id="WP_054793448.1">
    <property type="nucleotide sequence ID" value="NZ_JAFBCV010000001.1"/>
</dbReference>
<accession>A0ABS2SN74</accession>
<keyword evidence="1" id="KW-1133">Transmembrane helix</keyword>
<evidence type="ECO:0000313" key="3">
    <source>
        <dbReference type="Proteomes" id="UP001179280"/>
    </source>
</evidence>